<evidence type="ECO:0000256" key="4">
    <source>
        <dbReference type="ARBA" id="ARBA00022840"/>
    </source>
</evidence>
<reference evidence="6" key="1">
    <citation type="submission" date="2023-07" db="EMBL/GenBank/DDBJ databases">
        <title>Fictibacillus sp. isolated from freshwater pond.</title>
        <authorList>
            <person name="Kirdat K."/>
            <person name="Bhat A."/>
            <person name="Mourya A."/>
            <person name="Yadav A."/>
        </authorList>
    </citation>
    <scope>NUCLEOTIDE SEQUENCE</scope>
    <source>
        <strain evidence="6">NE201</strain>
    </source>
</reference>
<keyword evidence="7" id="KW-1185">Reference proteome</keyword>
<dbReference type="InterPro" id="IPR003439">
    <property type="entry name" value="ABC_transporter-like_ATP-bd"/>
</dbReference>
<evidence type="ECO:0000313" key="6">
    <source>
        <dbReference type="EMBL" id="MDN4523351.1"/>
    </source>
</evidence>
<accession>A0ABT8HRI2</accession>
<dbReference type="RefSeq" id="WP_301164397.1">
    <property type="nucleotide sequence ID" value="NZ_JAUHTR010000001.1"/>
</dbReference>
<dbReference type="PANTHER" id="PTHR42798">
    <property type="entry name" value="LIPOPROTEIN-RELEASING SYSTEM ATP-BINDING PROTEIN LOLD"/>
    <property type="match status" value="1"/>
</dbReference>
<feature type="domain" description="ABC transporter" evidence="5">
    <location>
        <begin position="6"/>
        <end position="233"/>
    </location>
</feature>
<dbReference type="EMBL" id="JAUHTR010000001">
    <property type="protein sequence ID" value="MDN4523351.1"/>
    <property type="molecule type" value="Genomic_DNA"/>
</dbReference>
<dbReference type="InterPro" id="IPR027417">
    <property type="entry name" value="P-loop_NTPase"/>
</dbReference>
<dbReference type="Proteomes" id="UP001172721">
    <property type="component" value="Unassembled WGS sequence"/>
</dbReference>
<dbReference type="SUPFAM" id="SSF52540">
    <property type="entry name" value="P-loop containing nucleoside triphosphate hydrolases"/>
    <property type="match status" value="1"/>
</dbReference>
<dbReference type="Gene3D" id="3.40.50.300">
    <property type="entry name" value="P-loop containing nucleotide triphosphate hydrolases"/>
    <property type="match status" value="1"/>
</dbReference>
<keyword evidence="4 6" id="KW-0067">ATP-binding</keyword>
<evidence type="ECO:0000256" key="3">
    <source>
        <dbReference type="ARBA" id="ARBA00022741"/>
    </source>
</evidence>
<evidence type="ECO:0000313" key="7">
    <source>
        <dbReference type="Proteomes" id="UP001172721"/>
    </source>
</evidence>
<dbReference type="PANTHER" id="PTHR42798:SF6">
    <property type="entry name" value="CELL DIVISION ATP-BINDING PROTEIN FTSE"/>
    <property type="match status" value="1"/>
</dbReference>
<dbReference type="PROSITE" id="PS00211">
    <property type="entry name" value="ABC_TRANSPORTER_1"/>
    <property type="match status" value="1"/>
</dbReference>
<comment type="caution">
    <text evidence="6">The sequence shown here is derived from an EMBL/GenBank/DDBJ whole genome shotgun (WGS) entry which is preliminary data.</text>
</comment>
<comment type="similarity">
    <text evidence="1">Belongs to the ABC transporter superfamily.</text>
</comment>
<dbReference type="CDD" id="cd03255">
    <property type="entry name" value="ABC_MJ0796_LolCDE_FtsE"/>
    <property type="match status" value="1"/>
</dbReference>
<sequence>MAEAVIKMKDIYKSYGIGEHQVNVLKGVSVSVDAGEFVAILGPSGSGKTTLMNLIGLIDTIDRGDYFLDGLNIAEHSEQRYARIRNVKIGFVFQKFNLISKYTALYNVALPLLLRGDSYKEAREKAAKTLDRVGLGNRINHRPNQLSGGQQQRVAIARALVGDCPLILADEPTGALDQKTGGEVLSFFQELNNEGKTIVMITHDESIAAKAKRVIRVEDGLISDKNMQVVKGLSY</sequence>
<dbReference type="Pfam" id="PF00005">
    <property type="entry name" value="ABC_tran"/>
    <property type="match status" value="1"/>
</dbReference>
<keyword evidence="2" id="KW-0813">Transport</keyword>
<dbReference type="PROSITE" id="PS50893">
    <property type="entry name" value="ABC_TRANSPORTER_2"/>
    <property type="match status" value="1"/>
</dbReference>
<evidence type="ECO:0000256" key="2">
    <source>
        <dbReference type="ARBA" id="ARBA00022448"/>
    </source>
</evidence>
<evidence type="ECO:0000259" key="5">
    <source>
        <dbReference type="PROSITE" id="PS50893"/>
    </source>
</evidence>
<proteinExistence type="inferred from homology"/>
<dbReference type="SMART" id="SM00382">
    <property type="entry name" value="AAA"/>
    <property type="match status" value="1"/>
</dbReference>
<dbReference type="GO" id="GO:0005524">
    <property type="term" value="F:ATP binding"/>
    <property type="evidence" value="ECO:0007669"/>
    <property type="project" value="UniProtKB-KW"/>
</dbReference>
<dbReference type="InterPro" id="IPR003593">
    <property type="entry name" value="AAA+_ATPase"/>
</dbReference>
<keyword evidence="3" id="KW-0547">Nucleotide-binding</keyword>
<dbReference type="InterPro" id="IPR017871">
    <property type="entry name" value="ABC_transporter-like_CS"/>
</dbReference>
<protein>
    <submittedName>
        <fullName evidence="6">ABC transporter ATP-binding protein</fullName>
    </submittedName>
</protein>
<evidence type="ECO:0000256" key="1">
    <source>
        <dbReference type="ARBA" id="ARBA00005417"/>
    </source>
</evidence>
<gene>
    <name evidence="6" type="ORF">QYB97_02655</name>
</gene>
<dbReference type="InterPro" id="IPR017911">
    <property type="entry name" value="MacB-like_ATP-bd"/>
</dbReference>
<name>A0ABT8HRI2_9BACL</name>
<organism evidence="6 7">
    <name type="scientific">Fictibacillus fluitans</name>
    <dbReference type="NCBI Taxonomy" id="3058422"/>
    <lineage>
        <taxon>Bacteria</taxon>
        <taxon>Bacillati</taxon>
        <taxon>Bacillota</taxon>
        <taxon>Bacilli</taxon>
        <taxon>Bacillales</taxon>
        <taxon>Fictibacillaceae</taxon>
        <taxon>Fictibacillus</taxon>
    </lineage>
</organism>